<keyword evidence="2" id="KW-0812">Transmembrane</keyword>
<keyword evidence="6" id="KW-1185">Reference proteome</keyword>
<feature type="domain" description="DUF4349" evidence="4">
    <location>
        <begin position="75"/>
        <end position="284"/>
    </location>
</feature>
<evidence type="ECO:0000313" key="5">
    <source>
        <dbReference type="EMBL" id="MBZ2385868.1"/>
    </source>
</evidence>
<sequence>MKKKFLLILLSIFALASCGAGNHVKEEAKEARDYASDGQNQASSEAELTKDESVSEGESPNEIEDPDSYIERFVYLDLETTNYDKDFEAIKKSAKDLEGLIENESTYYNSYDGSRDLKTTEFTIKIPRDKVDKFDQVLADIGKTMSINKNSNNLRTAFRDVDKDLEIKEKQLDKFNELLDQTTNIEDTLVINAKIIETQGDIDAIKKAKADLKDRVTYDTYNISLNQVYSYDRRANNPDLGERIKEAMGESLGIVKEFFSQVIVGFFLYWPFILIILIILFTLYRVRKKFKKNRD</sequence>
<evidence type="ECO:0000259" key="4">
    <source>
        <dbReference type="Pfam" id="PF14257"/>
    </source>
</evidence>
<feature type="signal peptide" evidence="3">
    <location>
        <begin position="1"/>
        <end position="16"/>
    </location>
</feature>
<feature type="compositionally biased region" description="Polar residues" evidence="1">
    <location>
        <begin position="37"/>
        <end position="46"/>
    </location>
</feature>
<name>A0ABS7SWG0_9FIRM</name>
<keyword evidence="2" id="KW-0472">Membrane</keyword>
<feature type="chain" id="PRO_5045247051" evidence="3">
    <location>
        <begin position="17"/>
        <end position="295"/>
    </location>
</feature>
<feature type="region of interest" description="Disordered" evidence="1">
    <location>
        <begin position="28"/>
        <end position="64"/>
    </location>
</feature>
<dbReference type="Proteomes" id="UP000734271">
    <property type="component" value="Unassembled WGS sequence"/>
</dbReference>
<comment type="caution">
    <text evidence="5">The sequence shown here is derived from an EMBL/GenBank/DDBJ whole genome shotgun (WGS) entry which is preliminary data.</text>
</comment>
<dbReference type="InterPro" id="IPR025645">
    <property type="entry name" value="DUF4349"/>
</dbReference>
<accession>A0ABS7SWG0</accession>
<reference evidence="5 6" key="1">
    <citation type="submission" date="2021-08" db="EMBL/GenBank/DDBJ databases">
        <title>FDA dAtabase for Regulatory Grade micrObial Sequences (FDA-ARGOS): Supporting development and validation of Infectious Disease Dx tests.</title>
        <authorList>
            <person name="Sproer C."/>
            <person name="Gronow S."/>
            <person name="Severitt S."/>
            <person name="Schroder I."/>
            <person name="Tallon L."/>
            <person name="Sadzewicz L."/>
            <person name="Zhao X."/>
            <person name="Boylan J."/>
            <person name="Ott S."/>
            <person name="Bowen H."/>
            <person name="Vavikolanu K."/>
            <person name="Hazen T."/>
            <person name="Aluvathingal J."/>
            <person name="Nadendla S."/>
            <person name="Lowell S."/>
            <person name="Myers T."/>
            <person name="Yan Y."/>
            <person name="Sichtig H."/>
        </authorList>
    </citation>
    <scope>NUCLEOTIDE SEQUENCE [LARGE SCALE GENOMIC DNA]</scope>
    <source>
        <strain evidence="5 6">FDAARGOS_1460</strain>
    </source>
</reference>
<proteinExistence type="predicted"/>
<evidence type="ECO:0000313" key="6">
    <source>
        <dbReference type="Proteomes" id="UP000734271"/>
    </source>
</evidence>
<evidence type="ECO:0000256" key="3">
    <source>
        <dbReference type="SAM" id="SignalP"/>
    </source>
</evidence>
<evidence type="ECO:0000256" key="1">
    <source>
        <dbReference type="SAM" id="MobiDB-lite"/>
    </source>
</evidence>
<evidence type="ECO:0000256" key="2">
    <source>
        <dbReference type="SAM" id="Phobius"/>
    </source>
</evidence>
<keyword evidence="2" id="KW-1133">Transmembrane helix</keyword>
<protein>
    <submittedName>
        <fullName evidence="5">DUF4349 domain-containing protein</fullName>
    </submittedName>
</protein>
<gene>
    <name evidence="5" type="ORF">K8P03_00850</name>
</gene>
<dbReference type="Pfam" id="PF14257">
    <property type="entry name" value="DUF4349"/>
    <property type="match status" value="1"/>
</dbReference>
<dbReference type="EMBL" id="JAIPME010000002">
    <property type="protein sequence ID" value="MBZ2385868.1"/>
    <property type="molecule type" value="Genomic_DNA"/>
</dbReference>
<dbReference type="RefSeq" id="WP_223417641.1">
    <property type="nucleotide sequence ID" value="NZ_JAIPME010000002.1"/>
</dbReference>
<keyword evidence="3" id="KW-0732">Signal</keyword>
<feature type="transmembrane region" description="Helical" evidence="2">
    <location>
        <begin position="258"/>
        <end position="284"/>
    </location>
</feature>
<organism evidence="5 6">
    <name type="scientific">Anaerococcus murdochii</name>
    <dbReference type="NCBI Taxonomy" id="411577"/>
    <lineage>
        <taxon>Bacteria</taxon>
        <taxon>Bacillati</taxon>
        <taxon>Bacillota</taxon>
        <taxon>Tissierellia</taxon>
        <taxon>Tissierellales</taxon>
        <taxon>Peptoniphilaceae</taxon>
        <taxon>Anaerococcus</taxon>
    </lineage>
</organism>
<dbReference type="PROSITE" id="PS51257">
    <property type="entry name" value="PROKAR_LIPOPROTEIN"/>
    <property type="match status" value="1"/>
</dbReference>